<keyword evidence="1" id="KW-1133">Transmembrane helix</keyword>
<name>A0A1T4TJH8_9HYPH</name>
<evidence type="ECO:0000256" key="1">
    <source>
        <dbReference type="SAM" id="Phobius"/>
    </source>
</evidence>
<dbReference type="EMBL" id="FUWJ01000019">
    <property type="protein sequence ID" value="SKA40603.1"/>
    <property type="molecule type" value="Genomic_DNA"/>
</dbReference>
<keyword evidence="1" id="KW-0812">Transmembrane</keyword>
<protein>
    <recommendedName>
        <fullName evidence="4">DUF1640 domain-containing protein</fullName>
    </recommendedName>
</protein>
<dbReference type="STRING" id="225324.SAMN02745126_06386"/>
<evidence type="ECO:0008006" key="4">
    <source>
        <dbReference type="Google" id="ProtNLM"/>
    </source>
</evidence>
<proteinExistence type="predicted"/>
<dbReference type="Proteomes" id="UP000190092">
    <property type="component" value="Unassembled WGS sequence"/>
</dbReference>
<evidence type="ECO:0000313" key="3">
    <source>
        <dbReference type="Proteomes" id="UP000190092"/>
    </source>
</evidence>
<dbReference type="RefSeq" id="WP_085938118.1">
    <property type="nucleotide sequence ID" value="NZ_FUWJ01000019.1"/>
</dbReference>
<accession>A0A1T4TJH8</accession>
<dbReference type="AlphaFoldDB" id="A0A1T4TJH8"/>
<feature type="transmembrane region" description="Helical" evidence="1">
    <location>
        <begin position="63"/>
        <end position="84"/>
    </location>
</feature>
<dbReference type="OrthoDB" id="7995449at2"/>
<organism evidence="2 3">
    <name type="scientific">Enhydrobacter aerosaccus</name>
    <dbReference type="NCBI Taxonomy" id="225324"/>
    <lineage>
        <taxon>Bacteria</taxon>
        <taxon>Pseudomonadati</taxon>
        <taxon>Pseudomonadota</taxon>
        <taxon>Alphaproteobacteria</taxon>
        <taxon>Hyphomicrobiales</taxon>
        <taxon>Enhydrobacter</taxon>
    </lineage>
</organism>
<sequence>MATMTFDKLTYVDGLKAAGISDAQARAMAEGLDKALRDEIVTKPELRLQLAELKTEVKADIAVVKWMAGFALAILLAIATKTFLH</sequence>
<evidence type="ECO:0000313" key="2">
    <source>
        <dbReference type="EMBL" id="SKA40603.1"/>
    </source>
</evidence>
<keyword evidence="3" id="KW-1185">Reference proteome</keyword>
<keyword evidence="1" id="KW-0472">Membrane</keyword>
<gene>
    <name evidence="2" type="ORF">SAMN02745126_06386</name>
</gene>
<reference evidence="3" key="1">
    <citation type="submission" date="2017-02" db="EMBL/GenBank/DDBJ databases">
        <authorList>
            <person name="Varghese N."/>
            <person name="Submissions S."/>
        </authorList>
    </citation>
    <scope>NUCLEOTIDE SEQUENCE [LARGE SCALE GENOMIC DNA]</scope>
    <source>
        <strain evidence="3">ATCC 27094</strain>
    </source>
</reference>